<dbReference type="Proteomes" id="UP000426246">
    <property type="component" value="Chromosome"/>
</dbReference>
<dbReference type="SUPFAM" id="SSF52172">
    <property type="entry name" value="CheY-like"/>
    <property type="match status" value="1"/>
</dbReference>
<keyword evidence="6" id="KW-0238">DNA-binding</keyword>
<evidence type="ECO:0000313" key="11">
    <source>
        <dbReference type="EMBL" id="QGQ95039.1"/>
    </source>
</evidence>
<dbReference type="GO" id="GO:0043565">
    <property type="term" value="F:sequence-specific DNA binding"/>
    <property type="evidence" value="ECO:0007669"/>
    <property type="project" value="InterPro"/>
</dbReference>
<dbReference type="InterPro" id="IPR009057">
    <property type="entry name" value="Homeodomain-like_sf"/>
</dbReference>
<name>A0A6B8RG01_9BACL</name>
<dbReference type="GO" id="GO:0003700">
    <property type="term" value="F:DNA-binding transcription factor activity"/>
    <property type="evidence" value="ECO:0007669"/>
    <property type="project" value="InterPro"/>
</dbReference>
<feature type="domain" description="HTH araC/xylS-type" evidence="9">
    <location>
        <begin position="438"/>
        <end position="536"/>
    </location>
</feature>
<dbReference type="Gene3D" id="1.10.10.60">
    <property type="entry name" value="Homeodomain-like"/>
    <property type="match status" value="2"/>
</dbReference>
<dbReference type="PROSITE" id="PS01124">
    <property type="entry name" value="HTH_ARAC_FAMILY_2"/>
    <property type="match status" value="1"/>
</dbReference>
<evidence type="ECO:0000259" key="9">
    <source>
        <dbReference type="PROSITE" id="PS01124"/>
    </source>
</evidence>
<keyword evidence="7" id="KW-0804">Transcription</keyword>
<dbReference type="InterPro" id="IPR018060">
    <property type="entry name" value="HTH_AraC"/>
</dbReference>
<keyword evidence="5" id="KW-0805">Transcription regulation</keyword>
<proteinExistence type="predicted"/>
<evidence type="ECO:0000256" key="8">
    <source>
        <dbReference type="PROSITE-ProRule" id="PRU00169"/>
    </source>
</evidence>
<keyword evidence="4" id="KW-0902">Two-component regulatory system</keyword>
<dbReference type="Pfam" id="PF00072">
    <property type="entry name" value="Response_reg"/>
    <property type="match status" value="1"/>
</dbReference>
<dbReference type="Pfam" id="PF12833">
    <property type="entry name" value="HTH_18"/>
    <property type="match status" value="1"/>
</dbReference>
<dbReference type="KEGG" id="ppsc:EHS13_09155"/>
<dbReference type="GO" id="GO:0005737">
    <property type="term" value="C:cytoplasm"/>
    <property type="evidence" value="ECO:0007669"/>
    <property type="project" value="UniProtKB-SubCell"/>
</dbReference>
<evidence type="ECO:0000256" key="1">
    <source>
        <dbReference type="ARBA" id="ARBA00004496"/>
    </source>
</evidence>
<keyword evidence="12" id="KW-1185">Reference proteome</keyword>
<evidence type="ECO:0000256" key="3">
    <source>
        <dbReference type="ARBA" id="ARBA00022553"/>
    </source>
</evidence>
<dbReference type="CDD" id="cd17536">
    <property type="entry name" value="REC_YesN-like"/>
    <property type="match status" value="1"/>
</dbReference>
<evidence type="ECO:0000313" key="12">
    <source>
        <dbReference type="Proteomes" id="UP000426246"/>
    </source>
</evidence>
<dbReference type="OrthoDB" id="9794370at2"/>
<organism evidence="11 12">
    <name type="scientific">Paenibacillus psychroresistens</name>
    <dbReference type="NCBI Taxonomy" id="1778678"/>
    <lineage>
        <taxon>Bacteria</taxon>
        <taxon>Bacillati</taxon>
        <taxon>Bacillota</taxon>
        <taxon>Bacilli</taxon>
        <taxon>Bacillales</taxon>
        <taxon>Paenibacillaceae</taxon>
        <taxon>Paenibacillus</taxon>
    </lineage>
</organism>
<feature type="domain" description="Response regulatory" evidence="10">
    <location>
        <begin position="3"/>
        <end position="120"/>
    </location>
</feature>
<comment type="subcellular location">
    <subcellularLocation>
        <location evidence="1">Cytoplasm</location>
    </subcellularLocation>
</comment>
<evidence type="ECO:0000256" key="7">
    <source>
        <dbReference type="ARBA" id="ARBA00023163"/>
    </source>
</evidence>
<dbReference type="GO" id="GO:0000160">
    <property type="term" value="P:phosphorelay signal transduction system"/>
    <property type="evidence" value="ECO:0007669"/>
    <property type="project" value="UniProtKB-KW"/>
</dbReference>
<dbReference type="InterPro" id="IPR001789">
    <property type="entry name" value="Sig_transdc_resp-reg_receiver"/>
</dbReference>
<dbReference type="PANTHER" id="PTHR42713">
    <property type="entry name" value="HISTIDINE KINASE-RELATED"/>
    <property type="match status" value="1"/>
</dbReference>
<dbReference type="EMBL" id="CP034235">
    <property type="protein sequence ID" value="QGQ95039.1"/>
    <property type="molecule type" value="Genomic_DNA"/>
</dbReference>
<dbReference type="PANTHER" id="PTHR42713:SF3">
    <property type="entry name" value="TRANSCRIPTIONAL REGULATORY PROTEIN HPTR"/>
    <property type="match status" value="1"/>
</dbReference>
<evidence type="ECO:0000259" key="10">
    <source>
        <dbReference type="PROSITE" id="PS50110"/>
    </source>
</evidence>
<dbReference type="InterPro" id="IPR020449">
    <property type="entry name" value="Tscrpt_reg_AraC-type_HTH"/>
</dbReference>
<dbReference type="InterPro" id="IPR051552">
    <property type="entry name" value="HptR"/>
</dbReference>
<evidence type="ECO:0000256" key="2">
    <source>
        <dbReference type="ARBA" id="ARBA00022490"/>
    </source>
</evidence>
<evidence type="ECO:0000256" key="6">
    <source>
        <dbReference type="ARBA" id="ARBA00023125"/>
    </source>
</evidence>
<dbReference type="AlphaFoldDB" id="A0A6B8RG01"/>
<dbReference type="InterPro" id="IPR011006">
    <property type="entry name" value="CheY-like_superfamily"/>
</dbReference>
<dbReference type="PROSITE" id="PS50110">
    <property type="entry name" value="RESPONSE_REGULATORY"/>
    <property type="match status" value="1"/>
</dbReference>
<dbReference type="Pfam" id="PF17853">
    <property type="entry name" value="GGDEF_2"/>
    <property type="match status" value="1"/>
</dbReference>
<dbReference type="Gene3D" id="3.40.50.2300">
    <property type="match status" value="1"/>
</dbReference>
<accession>A0A6B8RG01</accession>
<evidence type="ECO:0000256" key="5">
    <source>
        <dbReference type="ARBA" id="ARBA00023015"/>
    </source>
</evidence>
<keyword evidence="3 8" id="KW-0597">Phosphoprotein</keyword>
<gene>
    <name evidence="11" type="ORF">EHS13_09155</name>
</gene>
<protein>
    <submittedName>
        <fullName evidence="11">Response regulator</fullName>
    </submittedName>
</protein>
<dbReference type="SUPFAM" id="SSF46689">
    <property type="entry name" value="Homeodomain-like"/>
    <property type="match status" value="2"/>
</dbReference>
<dbReference type="SMART" id="SM00448">
    <property type="entry name" value="REC"/>
    <property type="match status" value="1"/>
</dbReference>
<dbReference type="InterPro" id="IPR041522">
    <property type="entry name" value="CdaR_GGDEF"/>
</dbReference>
<feature type="modified residue" description="4-aspartylphosphate" evidence="8">
    <location>
        <position position="55"/>
    </location>
</feature>
<dbReference type="PRINTS" id="PR00032">
    <property type="entry name" value="HTHARAC"/>
</dbReference>
<sequence length="538" mass="61911">MLTILIVDDEEVIRKGLAKIINRSGAGFEVIGDVNNGLEALEFIKNRLPDVIITDIKMPGMDGIELIKQLETLHPSIKKIMISGFNEFNYVRDSMKLGALDYLLKPVDDVQLLTLLSKIEDSIKNENELRINDIRLKVKLNESLPFLKEQFIEELIKGKKFSRQDLASKLDYFNLQEETGNYYVIIVSINKYKVITREIGMEEARIKAYIIKNITEETIRISSSYVSYTDPLGLVIAISIPSGEEELIHKIVKGIGDNLQRYAAKIDCTIAIGSLSTDLLDLKSSYNHAVSALKRRFYRDKYAVIDYYAEAEFMHFNADFPAYLVDRFEDQLKNAFEISNAKQAESAIEDFCTILVKNNMDPGEVVNIFINAFIKIQSDISDFNRAVHELYGSDYFYINEIGIYDCLSDFKKYNLFIYSDVLKKMMSNRKRKEGKLVDIVKDYVTKHYNEDVTLSKIAEITYVNSSYICDLFKNQTGENFIEYLTKIRIEKAKLLLKDARFKTYEVGDKVGYSDATYFSRVFKKIVGISPTEYRNIVK</sequence>
<evidence type="ECO:0000256" key="4">
    <source>
        <dbReference type="ARBA" id="ARBA00023012"/>
    </source>
</evidence>
<keyword evidence="2" id="KW-0963">Cytoplasm</keyword>
<dbReference type="RefSeq" id="WP_155700054.1">
    <property type="nucleotide sequence ID" value="NZ_CP034235.1"/>
</dbReference>
<reference evidence="12" key="1">
    <citation type="submission" date="2018-11" db="EMBL/GenBank/DDBJ databases">
        <title>Complete genome sequence of Paenibacillus sp. ML311-T8.</title>
        <authorList>
            <person name="Nam Y.-D."/>
            <person name="Kang J."/>
            <person name="Chung W.-H."/>
            <person name="Park Y.S."/>
        </authorList>
    </citation>
    <scope>NUCLEOTIDE SEQUENCE [LARGE SCALE GENOMIC DNA]</scope>
    <source>
        <strain evidence="12">ML311-T8</strain>
    </source>
</reference>
<dbReference type="SMART" id="SM00342">
    <property type="entry name" value="HTH_ARAC"/>
    <property type="match status" value="1"/>
</dbReference>